<reference evidence="2" key="1">
    <citation type="submission" date="2020-07" db="EMBL/GenBank/DDBJ databases">
        <title>Multicomponent nature underlies the extraordinary mechanical properties of spider dragline silk.</title>
        <authorList>
            <person name="Kono N."/>
            <person name="Nakamura H."/>
            <person name="Mori M."/>
            <person name="Yoshida Y."/>
            <person name="Ohtoshi R."/>
            <person name="Malay A.D."/>
            <person name="Moran D.A.P."/>
            <person name="Tomita M."/>
            <person name="Numata K."/>
            <person name="Arakawa K."/>
        </authorList>
    </citation>
    <scope>NUCLEOTIDE SEQUENCE</scope>
</reference>
<protein>
    <submittedName>
        <fullName evidence="2">Uncharacterized protein</fullName>
    </submittedName>
</protein>
<keyword evidence="1" id="KW-0812">Transmembrane</keyword>
<keyword evidence="1" id="KW-0472">Membrane</keyword>
<dbReference type="AlphaFoldDB" id="A0A8X6ITY4"/>
<feature type="transmembrane region" description="Helical" evidence="1">
    <location>
        <begin position="93"/>
        <end position="113"/>
    </location>
</feature>
<evidence type="ECO:0000313" key="2">
    <source>
        <dbReference type="EMBL" id="GFQ83055.1"/>
    </source>
</evidence>
<dbReference type="Proteomes" id="UP000887116">
    <property type="component" value="Unassembled WGS sequence"/>
</dbReference>
<dbReference type="EMBL" id="BMAO01032543">
    <property type="protein sequence ID" value="GFQ83055.1"/>
    <property type="molecule type" value="Genomic_DNA"/>
</dbReference>
<sequence length="118" mass="13448">MSIGVQQQLLPRETMELVTNAYPGLVIVVSITVCSSSIPEYLSKIKITVGSLLDNEMFRNINKGKDLTLFKRIERKKVIYMSAYDMVYFKKSFLLSAFGVLFSYGLLVVNLNLNRKNE</sequence>
<proteinExistence type="predicted"/>
<evidence type="ECO:0000256" key="1">
    <source>
        <dbReference type="SAM" id="Phobius"/>
    </source>
</evidence>
<evidence type="ECO:0000313" key="3">
    <source>
        <dbReference type="Proteomes" id="UP000887116"/>
    </source>
</evidence>
<gene>
    <name evidence="2" type="primary">AVEN_191356_1</name>
    <name evidence="2" type="ORF">TNCT_193671</name>
</gene>
<name>A0A8X6ITY4_TRICU</name>
<keyword evidence="3" id="KW-1185">Reference proteome</keyword>
<feature type="transmembrane region" description="Helical" evidence="1">
    <location>
        <begin position="21"/>
        <end position="38"/>
    </location>
</feature>
<keyword evidence="1" id="KW-1133">Transmembrane helix</keyword>
<organism evidence="2 3">
    <name type="scientific">Trichonephila clavata</name>
    <name type="common">Joro spider</name>
    <name type="synonym">Nephila clavata</name>
    <dbReference type="NCBI Taxonomy" id="2740835"/>
    <lineage>
        <taxon>Eukaryota</taxon>
        <taxon>Metazoa</taxon>
        <taxon>Ecdysozoa</taxon>
        <taxon>Arthropoda</taxon>
        <taxon>Chelicerata</taxon>
        <taxon>Arachnida</taxon>
        <taxon>Araneae</taxon>
        <taxon>Araneomorphae</taxon>
        <taxon>Entelegynae</taxon>
        <taxon>Araneoidea</taxon>
        <taxon>Nephilidae</taxon>
        <taxon>Trichonephila</taxon>
    </lineage>
</organism>
<comment type="caution">
    <text evidence="2">The sequence shown here is derived from an EMBL/GenBank/DDBJ whole genome shotgun (WGS) entry which is preliminary data.</text>
</comment>
<accession>A0A8X6ITY4</accession>